<evidence type="ECO:0000256" key="2">
    <source>
        <dbReference type="SAM" id="Phobius"/>
    </source>
</evidence>
<dbReference type="InterPro" id="IPR036890">
    <property type="entry name" value="HATPase_C_sf"/>
</dbReference>
<dbReference type="PANTHER" id="PTHR34220">
    <property type="entry name" value="SENSOR HISTIDINE KINASE YPDA"/>
    <property type="match status" value="1"/>
</dbReference>
<dbReference type="Pfam" id="PF06580">
    <property type="entry name" value="His_kinase"/>
    <property type="match status" value="1"/>
</dbReference>
<keyword evidence="2" id="KW-0472">Membrane</keyword>
<dbReference type="Gene3D" id="3.30.565.10">
    <property type="entry name" value="Histidine kinase-like ATPase, C-terminal domain"/>
    <property type="match status" value="1"/>
</dbReference>
<evidence type="ECO:0000256" key="1">
    <source>
        <dbReference type="SAM" id="Coils"/>
    </source>
</evidence>
<proteinExistence type="predicted"/>
<reference evidence="4 5" key="1">
    <citation type="submission" date="2023-07" db="EMBL/GenBank/DDBJ databases">
        <title>Sorghum-associated microbial communities from plants grown in Nebraska, USA.</title>
        <authorList>
            <person name="Schachtman D."/>
        </authorList>
    </citation>
    <scope>NUCLEOTIDE SEQUENCE [LARGE SCALE GENOMIC DNA]</scope>
    <source>
        <strain evidence="4 5">BE240</strain>
    </source>
</reference>
<organism evidence="4 5">
    <name type="scientific">Hydrogenophaga laconesensis</name>
    <dbReference type="NCBI Taxonomy" id="1805971"/>
    <lineage>
        <taxon>Bacteria</taxon>
        <taxon>Pseudomonadati</taxon>
        <taxon>Pseudomonadota</taxon>
        <taxon>Betaproteobacteria</taxon>
        <taxon>Burkholderiales</taxon>
        <taxon>Comamonadaceae</taxon>
        <taxon>Hydrogenophaga</taxon>
    </lineage>
</organism>
<keyword evidence="2" id="KW-0812">Transmembrane</keyword>
<dbReference type="EMBL" id="JAVDWE010000006">
    <property type="protein sequence ID" value="MDR7094640.1"/>
    <property type="molecule type" value="Genomic_DNA"/>
</dbReference>
<evidence type="ECO:0000259" key="3">
    <source>
        <dbReference type="SMART" id="SM00387"/>
    </source>
</evidence>
<protein>
    <submittedName>
        <fullName evidence="4">Signal transduction histidine kinase</fullName>
    </submittedName>
</protein>
<dbReference type="InterPro" id="IPR050640">
    <property type="entry name" value="Bact_2-comp_sensor_kinase"/>
</dbReference>
<dbReference type="SUPFAM" id="SSF55874">
    <property type="entry name" value="ATPase domain of HSP90 chaperone/DNA topoisomerase II/histidine kinase"/>
    <property type="match status" value="1"/>
</dbReference>
<gene>
    <name evidence="4" type="ORF">J2X09_002383</name>
</gene>
<feature type="coiled-coil region" evidence="1">
    <location>
        <begin position="136"/>
        <end position="163"/>
    </location>
</feature>
<keyword evidence="2" id="KW-1133">Transmembrane helix</keyword>
<dbReference type="Pfam" id="PF02518">
    <property type="entry name" value="HATPase_c"/>
    <property type="match status" value="1"/>
</dbReference>
<keyword evidence="4" id="KW-0808">Transferase</keyword>
<comment type="caution">
    <text evidence="4">The sequence shown here is derived from an EMBL/GenBank/DDBJ whole genome shotgun (WGS) entry which is preliminary data.</text>
</comment>
<dbReference type="Proteomes" id="UP001265550">
    <property type="component" value="Unassembled WGS sequence"/>
</dbReference>
<feature type="domain" description="Histidine kinase/HSP90-like ATPase" evidence="3">
    <location>
        <begin position="251"/>
        <end position="346"/>
    </location>
</feature>
<evidence type="ECO:0000313" key="4">
    <source>
        <dbReference type="EMBL" id="MDR7094640.1"/>
    </source>
</evidence>
<sequence length="349" mass="37631">MPRIEYHIIARRALGAVVINTVIALVITAVNAGTSESLAINLLYSQCIGLSIWVLIDGGRHVLHPSGWPGVWRMAVLVTVAVLLGYAGGSVIANLLLGRPLLASLSNVPRATLGFVLMSLAAGGFGAYYFTSRAMLAHARLAQEEAQRQASEARLRLLESQLEPHMLFNTLANLRVLIGTDPERATAMLDRLNDFLRATLAASRTEANAGQHTLAGEFARLRDYLELMAVRMGPRLHYTLDLPDDLAAQPVPPLLLQPLVENSIRHGLEPSLDGGAIHIRARRHASQLVLEVSDTGVGCEPSPTPGFGLAQVRERLETAYAGRAHMDWHAEPGGGTRALLTLPLQTSSP</sequence>
<dbReference type="GO" id="GO:0016301">
    <property type="term" value="F:kinase activity"/>
    <property type="evidence" value="ECO:0007669"/>
    <property type="project" value="UniProtKB-KW"/>
</dbReference>
<accession>A0ABU1VBE5</accession>
<name>A0ABU1VBE5_9BURK</name>
<keyword evidence="4" id="KW-0418">Kinase</keyword>
<dbReference type="InterPro" id="IPR003594">
    <property type="entry name" value="HATPase_dom"/>
</dbReference>
<keyword evidence="5" id="KW-1185">Reference proteome</keyword>
<feature type="transmembrane region" description="Helical" evidence="2">
    <location>
        <begin position="76"/>
        <end position="97"/>
    </location>
</feature>
<dbReference type="PANTHER" id="PTHR34220:SF9">
    <property type="entry name" value="SIGNAL TRANSDUCTION HISTIDINE KINASE INTERNAL REGION DOMAIN-CONTAINING PROTEIN"/>
    <property type="match status" value="1"/>
</dbReference>
<dbReference type="RefSeq" id="WP_310308349.1">
    <property type="nucleotide sequence ID" value="NZ_JAVDWE010000006.1"/>
</dbReference>
<feature type="transmembrane region" description="Helical" evidence="2">
    <location>
        <begin position="109"/>
        <end position="130"/>
    </location>
</feature>
<dbReference type="InterPro" id="IPR010559">
    <property type="entry name" value="Sig_transdc_His_kin_internal"/>
</dbReference>
<dbReference type="SMART" id="SM00387">
    <property type="entry name" value="HATPase_c"/>
    <property type="match status" value="1"/>
</dbReference>
<keyword evidence="1" id="KW-0175">Coiled coil</keyword>
<feature type="transmembrane region" description="Helical" evidence="2">
    <location>
        <begin position="12"/>
        <end position="32"/>
    </location>
</feature>
<evidence type="ECO:0000313" key="5">
    <source>
        <dbReference type="Proteomes" id="UP001265550"/>
    </source>
</evidence>